<dbReference type="PANTHER" id="PTHR33048">
    <property type="entry name" value="PTH11-LIKE INTEGRAL MEMBRANE PROTEIN (AFU_ORTHOLOGUE AFUA_5G11245)"/>
    <property type="match status" value="1"/>
</dbReference>
<evidence type="ECO:0000256" key="5">
    <source>
        <dbReference type="ARBA" id="ARBA00038359"/>
    </source>
</evidence>
<feature type="transmembrane region" description="Helical" evidence="6">
    <location>
        <begin position="129"/>
        <end position="151"/>
    </location>
</feature>
<evidence type="ECO:0000256" key="3">
    <source>
        <dbReference type="ARBA" id="ARBA00022989"/>
    </source>
</evidence>
<keyword evidence="9" id="KW-1185">Reference proteome</keyword>
<dbReference type="PANTHER" id="PTHR33048:SF129">
    <property type="entry name" value="INTEGRAL MEMBRANE PROTEIN-RELATED"/>
    <property type="match status" value="1"/>
</dbReference>
<proteinExistence type="inferred from homology"/>
<feature type="transmembrane region" description="Helical" evidence="6">
    <location>
        <begin position="244"/>
        <end position="265"/>
    </location>
</feature>
<protein>
    <submittedName>
        <fullName evidence="8">Integral membrane protein</fullName>
    </submittedName>
</protein>
<feature type="domain" description="Rhodopsin" evidence="7">
    <location>
        <begin position="44"/>
        <end position="311"/>
    </location>
</feature>
<sequence length="373" mass="42494">MRIPPIDVLMNWPRPNYINPVDRGPGLLIIETAFLGLALTCLCLRMYVRMFMIRQTWWDDWLMCAGMVFCIGVTICVILATEMYGWNLHVWDIPLSLIRQSRQVGKHSEDLFALEAFYETDDPPEQISMAAQTLFLFASGLSKLSILASYLRLAAPGTWFQRLTWATGCLVFTLTWVFLIVLWTQCMPIWHYWTLFADWGNCIPEWPPLAGQGITNVLTDVAVYLLPMPTLFRLRMPLGQRISLVVLFGLGTVVVVAGVMRTYWVLQVEIRYAVDPAYDLTWDGFNIWVWTALEVNLAIVCGCAPALRRLFTGGKQENTRPAQGSVPTIGCWGQKWKKGAQETQQGNDEEEYRLAMVQTRSMCTKESSITKLV</sequence>
<evidence type="ECO:0000256" key="2">
    <source>
        <dbReference type="ARBA" id="ARBA00022692"/>
    </source>
</evidence>
<keyword evidence="2 6" id="KW-0812">Transmembrane</keyword>
<evidence type="ECO:0000313" key="8">
    <source>
        <dbReference type="EMBL" id="OBR13407.1"/>
    </source>
</evidence>
<accession>A0A1B7YMY3</accession>
<dbReference type="Proteomes" id="UP000092177">
    <property type="component" value="Chromosome 2"/>
</dbReference>
<comment type="subcellular location">
    <subcellularLocation>
        <location evidence="1">Membrane</location>
        <topology evidence="1">Multi-pass membrane protein</topology>
    </subcellularLocation>
</comment>
<evidence type="ECO:0000259" key="7">
    <source>
        <dbReference type="Pfam" id="PF20684"/>
    </source>
</evidence>
<dbReference type="AlphaFoldDB" id="A0A1B7YMY3"/>
<feature type="transmembrane region" description="Helical" evidence="6">
    <location>
        <begin position="285"/>
        <end position="307"/>
    </location>
</feature>
<dbReference type="InterPro" id="IPR049326">
    <property type="entry name" value="Rhodopsin_dom_fungi"/>
</dbReference>
<dbReference type="Pfam" id="PF20684">
    <property type="entry name" value="Fung_rhodopsin"/>
    <property type="match status" value="1"/>
</dbReference>
<dbReference type="OrthoDB" id="3934549at2759"/>
<feature type="transmembrane region" description="Helical" evidence="6">
    <location>
        <begin position="213"/>
        <end position="232"/>
    </location>
</feature>
<feature type="transmembrane region" description="Helical" evidence="6">
    <location>
        <begin position="60"/>
        <end position="81"/>
    </location>
</feature>
<feature type="transmembrane region" description="Helical" evidence="6">
    <location>
        <begin position="27"/>
        <end position="48"/>
    </location>
</feature>
<comment type="similarity">
    <text evidence="5">Belongs to the SAT4 family.</text>
</comment>
<keyword evidence="3 6" id="KW-1133">Transmembrane helix</keyword>
<name>A0A1B7YMY3_COLHI</name>
<dbReference type="RefSeq" id="XP_018161924.1">
    <property type="nucleotide sequence ID" value="XM_018297108.1"/>
</dbReference>
<evidence type="ECO:0000256" key="4">
    <source>
        <dbReference type="ARBA" id="ARBA00023136"/>
    </source>
</evidence>
<dbReference type="KEGG" id="chig:CH63R_02133"/>
<dbReference type="GO" id="GO:0016020">
    <property type="term" value="C:membrane"/>
    <property type="evidence" value="ECO:0007669"/>
    <property type="project" value="UniProtKB-SubCell"/>
</dbReference>
<evidence type="ECO:0000313" key="9">
    <source>
        <dbReference type="Proteomes" id="UP000092177"/>
    </source>
</evidence>
<gene>
    <name evidence="8" type="ORF">CH63R_02133</name>
</gene>
<evidence type="ECO:0000256" key="6">
    <source>
        <dbReference type="SAM" id="Phobius"/>
    </source>
</evidence>
<reference evidence="9" key="1">
    <citation type="journal article" date="2017" name="BMC Genomics">
        <title>Gapless genome assembly of Colletotrichum higginsianum reveals chromosome structure and association of transposable elements with secondary metabolite gene clusters.</title>
        <authorList>
            <person name="Dallery J.-F."/>
            <person name="Lapalu N."/>
            <person name="Zampounis A."/>
            <person name="Pigne S."/>
            <person name="Luyten I."/>
            <person name="Amselem J."/>
            <person name="Wittenberg A.H.J."/>
            <person name="Zhou S."/>
            <person name="de Queiroz M.V."/>
            <person name="Robin G.P."/>
            <person name="Auger A."/>
            <person name="Hainaut M."/>
            <person name="Henrissat B."/>
            <person name="Kim K.-T."/>
            <person name="Lee Y.-H."/>
            <person name="Lespinet O."/>
            <person name="Schwartz D.C."/>
            <person name="Thon M.R."/>
            <person name="O'Connell R.J."/>
        </authorList>
    </citation>
    <scope>NUCLEOTIDE SEQUENCE [LARGE SCALE GENOMIC DNA]</scope>
    <source>
        <strain evidence="9">IMI 349063</strain>
    </source>
</reference>
<evidence type="ECO:0000256" key="1">
    <source>
        <dbReference type="ARBA" id="ARBA00004141"/>
    </source>
</evidence>
<dbReference type="InterPro" id="IPR052337">
    <property type="entry name" value="SAT4-like"/>
</dbReference>
<dbReference type="GeneID" id="28861215"/>
<organism evidence="8 9">
    <name type="scientific">Colletotrichum higginsianum (strain IMI 349063)</name>
    <name type="common">Crucifer anthracnose fungus</name>
    <dbReference type="NCBI Taxonomy" id="759273"/>
    <lineage>
        <taxon>Eukaryota</taxon>
        <taxon>Fungi</taxon>
        <taxon>Dikarya</taxon>
        <taxon>Ascomycota</taxon>
        <taxon>Pezizomycotina</taxon>
        <taxon>Sordariomycetes</taxon>
        <taxon>Hypocreomycetidae</taxon>
        <taxon>Glomerellales</taxon>
        <taxon>Glomerellaceae</taxon>
        <taxon>Colletotrichum</taxon>
        <taxon>Colletotrichum destructivum species complex</taxon>
    </lineage>
</organism>
<dbReference type="VEuPathDB" id="FungiDB:CH63R_02133"/>
<keyword evidence="4 6" id="KW-0472">Membrane</keyword>
<feature type="transmembrane region" description="Helical" evidence="6">
    <location>
        <begin position="163"/>
        <end position="193"/>
    </location>
</feature>
<dbReference type="EMBL" id="LTAN01000002">
    <property type="protein sequence ID" value="OBR13407.1"/>
    <property type="molecule type" value="Genomic_DNA"/>
</dbReference>
<comment type="caution">
    <text evidence="8">The sequence shown here is derived from an EMBL/GenBank/DDBJ whole genome shotgun (WGS) entry which is preliminary data.</text>
</comment>